<evidence type="ECO:0000256" key="2">
    <source>
        <dbReference type="ARBA" id="ARBA00023125"/>
    </source>
</evidence>
<protein>
    <recommendedName>
        <fullName evidence="6">HTH tetR-type domain-containing protein</fullName>
    </recommendedName>
</protein>
<dbReference type="STRING" id="948102.BKG76_22235"/>
<dbReference type="Gene3D" id="1.10.357.10">
    <property type="entry name" value="Tetracycline Repressor, domain 2"/>
    <property type="match status" value="1"/>
</dbReference>
<dbReference type="SUPFAM" id="SSF46689">
    <property type="entry name" value="Homeodomain-like"/>
    <property type="match status" value="1"/>
</dbReference>
<dbReference type="GeneID" id="57169543"/>
<dbReference type="GO" id="GO:0003700">
    <property type="term" value="F:DNA-binding transcription factor activity"/>
    <property type="evidence" value="ECO:0007669"/>
    <property type="project" value="TreeGrafter"/>
</dbReference>
<dbReference type="RefSeq" id="WP_070939835.1">
    <property type="nucleotide sequence ID" value="NZ_MLIK01000024.1"/>
</dbReference>
<dbReference type="AlphaFoldDB" id="A0A1S1KZW6"/>
<feature type="compositionally biased region" description="Basic and acidic residues" evidence="5">
    <location>
        <begin position="200"/>
        <end position="212"/>
    </location>
</feature>
<organism evidence="7 8">
    <name type="scientific">Mycobacteroides franklinii</name>
    <dbReference type="NCBI Taxonomy" id="948102"/>
    <lineage>
        <taxon>Bacteria</taxon>
        <taxon>Bacillati</taxon>
        <taxon>Actinomycetota</taxon>
        <taxon>Actinomycetes</taxon>
        <taxon>Mycobacteriales</taxon>
        <taxon>Mycobacteriaceae</taxon>
        <taxon>Mycobacteroides</taxon>
    </lineage>
</organism>
<evidence type="ECO:0000313" key="7">
    <source>
        <dbReference type="EMBL" id="OHU19187.1"/>
    </source>
</evidence>
<gene>
    <name evidence="7" type="ORF">BKG76_22235</name>
</gene>
<feature type="DNA-binding region" description="H-T-H motif" evidence="4">
    <location>
        <begin position="42"/>
        <end position="61"/>
    </location>
</feature>
<evidence type="ECO:0000259" key="6">
    <source>
        <dbReference type="PROSITE" id="PS50977"/>
    </source>
</evidence>
<accession>A0A1S1KZW6</accession>
<evidence type="ECO:0000313" key="8">
    <source>
        <dbReference type="Proteomes" id="UP000179616"/>
    </source>
</evidence>
<dbReference type="InterPro" id="IPR001647">
    <property type="entry name" value="HTH_TetR"/>
</dbReference>
<evidence type="ECO:0000256" key="3">
    <source>
        <dbReference type="ARBA" id="ARBA00023163"/>
    </source>
</evidence>
<feature type="region of interest" description="Disordered" evidence="5">
    <location>
        <begin position="186"/>
        <end position="212"/>
    </location>
</feature>
<name>A0A1S1KZW6_9MYCO</name>
<dbReference type="InterPro" id="IPR009057">
    <property type="entry name" value="Homeodomain-like_sf"/>
</dbReference>
<keyword evidence="3" id="KW-0804">Transcription</keyword>
<dbReference type="PROSITE" id="PS50977">
    <property type="entry name" value="HTH_TETR_2"/>
    <property type="match status" value="1"/>
</dbReference>
<comment type="caution">
    <text evidence="7">The sequence shown here is derived from an EMBL/GenBank/DDBJ whole genome shotgun (WGS) entry which is preliminary data.</text>
</comment>
<proteinExistence type="predicted"/>
<keyword evidence="2 4" id="KW-0238">DNA-binding</keyword>
<dbReference type="EMBL" id="MLIK01000024">
    <property type="protein sequence ID" value="OHU19187.1"/>
    <property type="molecule type" value="Genomic_DNA"/>
</dbReference>
<keyword evidence="1" id="KW-0805">Transcription regulation</keyword>
<evidence type="ECO:0000256" key="1">
    <source>
        <dbReference type="ARBA" id="ARBA00023015"/>
    </source>
</evidence>
<sequence>MPRSSAQIPASRTQAQRREQTRAALITATIRSIAEHGYLATTTRRVIEMADSSPGALAYHFPSRLDLIAATLDEVGRLAVDELRARVADLPATGDTRTAEALDVMWDYFTSELFQVWIRVWFAASEDAELYERLAPLERTMNAGITAAATDLIPPDLPRPVWNRRIGVALDTMRGLALRLSIEPRQRPRKPDPWPATRAELSHLLDRRSGQG</sequence>
<dbReference type="InterPro" id="IPR050109">
    <property type="entry name" value="HTH-type_TetR-like_transc_reg"/>
</dbReference>
<dbReference type="GO" id="GO:0000976">
    <property type="term" value="F:transcription cis-regulatory region binding"/>
    <property type="evidence" value="ECO:0007669"/>
    <property type="project" value="TreeGrafter"/>
</dbReference>
<dbReference type="PANTHER" id="PTHR30055:SF234">
    <property type="entry name" value="HTH-TYPE TRANSCRIPTIONAL REGULATOR BETI"/>
    <property type="match status" value="1"/>
</dbReference>
<dbReference type="PANTHER" id="PTHR30055">
    <property type="entry name" value="HTH-TYPE TRANSCRIPTIONAL REGULATOR RUTR"/>
    <property type="match status" value="1"/>
</dbReference>
<dbReference type="Pfam" id="PF00440">
    <property type="entry name" value="TetR_N"/>
    <property type="match status" value="1"/>
</dbReference>
<evidence type="ECO:0000256" key="5">
    <source>
        <dbReference type="SAM" id="MobiDB-lite"/>
    </source>
</evidence>
<dbReference type="OrthoDB" id="2356263at2"/>
<reference evidence="7 8" key="1">
    <citation type="submission" date="2016-10" db="EMBL/GenBank/DDBJ databases">
        <title>Evaluation of Human, Veterinary and Environmental Mycobacterium chelonae Isolates by Core Genome Phylogenomic Analysis, Targeted Gene Comparison, and Anti-microbial Susceptibility Patterns: A Tale of Mistaken Identities.</title>
        <authorList>
            <person name="Fogelson S.B."/>
            <person name="Camus A.C."/>
            <person name="Lorenz W."/>
            <person name="Vasireddy R."/>
            <person name="Vasireddy S."/>
            <person name="Smith T."/>
            <person name="Brown-Elliott B.A."/>
            <person name="Wallace R.J.Jr."/>
            <person name="Hasan N.A."/>
            <person name="Reischl U."/>
            <person name="Sanchez S."/>
        </authorList>
    </citation>
    <scope>NUCLEOTIDE SEQUENCE [LARGE SCALE GENOMIC DNA]</scope>
    <source>
        <strain evidence="7 8">1559</strain>
    </source>
</reference>
<feature type="domain" description="HTH tetR-type" evidence="6">
    <location>
        <begin position="19"/>
        <end position="79"/>
    </location>
</feature>
<dbReference type="Proteomes" id="UP000179616">
    <property type="component" value="Unassembled WGS sequence"/>
</dbReference>
<evidence type="ECO:0000256" key="4">
    <source>
        <dbReference type="PROSITE-ProRule" id="PRU00335"/>
    </source>
</evidence>